<dbReference type="AlphaFoldDB" id="A0A7W6D992"/>
<evidence type="ECO:0000313" key="2">
    <source>
        <dbReference type="EMBL" id="MBB3976422.1"/>
    </source>
</evidence>
<sequence length="337" mass="37778">MIVTICGAYQNAGDHLIGDRARALLRTFVDSDIVTVDRRAITEAHYELFNKARAVILCGGPAYQREIYPKVYPIERERVGAPIVPLGLGWKSATSKAPETFKFTPQALDFIRSIHDRAELSSARDPLTVEVLEKNGIDNALMTGCPVWYDLNYLDVPYRFNGEPKTIVYSMPAVMQPGTWEFLLWLTKRFPKARRIVSFHHGVIPATDKKGRQKAAQFLRFSAAAMLRGWRISSLASSLPKLEALYGAADLHVGYRVHAHLFCLSRRISSILINEDSRGVGQAKALGARNLVVGGGDIEPFQTEIEEHFKTRGEGIERSVGTMRDTFPTMQRFLKTL</sequence>
<dbReference type="RefSeq" id="WP_183801779.1">
    <property type="nucleotide sequence ID" value="NZ_JACIEE010000003.1"/>
</dbReference>
<evidence type="ECO:0000313" key="3">
    <source>
        <dbReference type="Proteomes" id="UP000574761"/>
    </source>
</evidence>
<dbReference type="EMBL" id="JACIEE010000003">
    <property type="protein sequence ID" value="MBB3976422.1"/>
    <property type="molecule type" value="Genomic_DNA"/>
</dbReference>
<organism evidence="2 3">
    <name type="scientific">Mycoplana azooxidifex</name>
    <dbReference type="NCBI Taxonomy" id="1636188"/>
    <lineage>
        <taxon>Bacteria</taxon>
        <taxon>Pseudomonadati</taxon>
        <taxon>Pseudomonadota</taxon>
        <taxon>Alphaproteobacteria</taxon>
        <taxon>Hyphomicrobiales</taxon>
        <taxon>Rhizobiaceae</taxon>
        <taxon>Mycoplana</taxon>
    </lineage>
</organism>
<feature type="domain" description="Polysaccharide pyruvyl transferase" evidence="1">
    <location>
        <begin position="11"/>
        <end position="277"/>
    </location>
</feature>
<reference evidence="2 3" key="1">
    <citation type="submission" date="2020-08" db="EMBL/GenBank/DDBJ databases">
        <title>Genomic Encyclopedia of Type Strains, Phase IV (KMG-IV): sequencing the most valuable type-strain genomes for metagenomic binning, comparative biology and taxonomic classification.</title>
        <authorList>
            <person name="Goeker M."/>
        </authorList>
    </citation>
    <scope>NUCLEOTIDE SEQUENCE [LARGE SCALE GENOMIC DNA]</scope>
    <source>
        <strain evidence="2 3">DSM 100211</strain>
    </source>
</reference>
<evidence type="ECO:0000259" key="1">
    <source>
        <dbReference type="Pfam" id="PF04230"/>
    </source>
</evidence>
<name>A0A7W6D992_9HYPH</name>
<protein>
    <recommendedName>
        <fullName evidence="1">Polysaccharide pyruvyl transferase domain-containing protein</fullName>
    </recommendedName>
</protein>
<proteinExistence type="predicted"/>
<dbReference type="InterPro" id="IPR007345">
    <property type="entry name" value="Polysacch_pyruvyl_Trfase"/>
</dbReference>
<dbReference type="Pfam" id="PF04230">
    <property type="entry name" value="PS_pyruv_trans"/>
    <property type="match status" value="1"/>
</dbReference>
<accession>A0A7W6D992</accession>
<comment type="caution">
    <text evidence="2">The sequence shown here is derived from an EMBL/GenBank/DDBJ whole genome shotgun (WGS) entry which is preliminary data.</text>
</comment>
<dbReference type="Proteomes" id="UP000574761">
    <property type="component" value="Unassembled WGS sequence"/>
</dbReference>
<gene>
    <name evidence="2" type="ORF">GGQ64_001611</name>
</gene>
<keyword evidence="3" id="KW-1185">Reference proteome</keyword>